<dbReference type="Gene3D" id="3.10.450.620">
    <property type="entry name" value="JHP933, nucleotidyltransferase-like core domain"/>
    <property type="match status" value="1"/>
</dbReference>
<dbReference type="InterPro" id="IPR014942">
    <property type="entry name" value="AbiEii"/>
</dbReference>
<dbReference type="GeneID" id="43162357"/>
<dbReference type="RefSeq" id="WP_019920465.1">
    <property type="nucleotide sequence ID" value="NZ_CP140152.1"/>
</dbReference>
<protein>
    <submittedName>
        <fullName evidence="1">Nucleotidyl transferase AbiEii/AbiGii toxin family protein</fullName>
    </submittedName>
</protein>
<sequence length="328" mass="37016">MRKIDHYQSHQISDLINENGLAIAEYALEKDFIVTQVLKVISQLGNSNFDCVFCGGTCLSKAYKLLARISEDVDFKVVSKAAGVLGNSKRRELLGAFKRQVMECLVASGFPVEYIKVDKARNNNGYILLSIAYESYFSPGFDMRAHVRVEFNYTQLSAPVATKKIGLLFDVLAAATVGQTFEVPCIDLMEAAVEKLVLFPRRLAMYQENPGRIFEPLMVRHLYDIHQIAAAYPALFSPSDRLHSLMLNVIEKDAQLFSRQHPEFLGDPVGELYKAMESVQADMQMRQHYDRFIEVMVYGREPPTFDMACNAFQRALVSAMPVPQNPAH</sequence>
<dbReference type="EMBL" id="CP140152">
    <property type="protein sequence ID" value="WQH03030.1"/>
    <property type="molecule type" value="Genomic_DNA"/>
</dbReference>
<evidence type="ECO:0000313" key="2">
    <source>
        <dbReference type="Proteomes" id="UP001326110"/>
    </source>
</evidence>
<keyword evidence="1" id="KW-0808">Transferase</keyword>
<gene>
    <name evidence="1" type="ORF">SR858_18440</name>
</gene>
<dbReference type="GO" id="GO:0016740">
    <property type="term" value="F:transferase activity"/>
    <property type="evidence" value="ECO:0007669"/>
    <property type="project" value="UniProtKB-KW"/>
</dbReference>
<keyword evidence="2" id="KW-1185">Reference proteome</keyword>
<accession>A0ABZ0XTF5</accession>
<reference evidence="1 2" key="1">
    <citation type="submission" date="2023-11" db="EMBL/GenBank/DDBJ databases">
        <title>MicrobeMod: A computational toolkit for identifying prokaryotic methylation and restriction-modification with nanopore sequencing.</title>
        <authorList>
            <person name="Crits-Christoph A."/>
            <person name="Kang S.C."/>
            <person name="Lee H."/>
            <person name="Ostrov N."/>
        </authorList>
    </citation>
    <scope>NUCLEOTIDE SEQUENCE [LARGE SCALE GENOMIC DNA]</scope>
    <source>
        <strain evidence="1 2">ATCC 25935</strain>
    </source>
</reference>
<dbReference type="Proteomes" id="UP001326110">
    <property type="component" value="Chromosome"/>
</dbReference>
<name>A0ABZ0XTF5_9BURK</name>
<evidence type="ECO:0000313" key="1">
    <source>
        <dbReference type="EMBL" id="WQH03030.1"/>
    </source>
</evidence>
<organism evidence="1 2">
    <name type="scientific">Duganella zoogloeoides</name>
    <dbReference type="NCBI Taxonomy" id="75659"/>
    <lineage>
        <taxon>Bacteria</taxon>
        <taxon>Pseudomonadati</taxon>
        <taxon>Pseudomonadota</taxon>
        <taxon>Betaproteobacteria</taxon>
        <taxon>Burkholderiales</taxon>
        <taxon>Oxalobacteraceae</taxon>
        <taxon>Telluria group</taxon>
        <taxon>Duganella</taxon>
    </lineage>
</organism>
<proteinExistence type="predicted"/>
<dbReference type="Pfam" id="PF08843">
    <property type="entry name" value="AbiEii"/>
    <property type="match status" value="1"/>
</dbReference>